<accession>A0A0A9A9H1</accession>
<reference evidence="2" key="1">
    <citation type="submission" date="2014-09" db="EMBL/GenBank/DDBJ databases">
        <authorList>
            <person name="Magalhaes I.L.F."/>
            <person name="Oliveira U."/>
            <person name="Santos F.R."/>
            <person name="Vidigal T.H.D.A."/>
            <person name="Brescovit A.D."/>
            <person name="Santos A.J."/>
        </authorList>
    </citation>
    <scope>NUCLEOTIDE SEQUENCE</scope>
    <source>
        <tissue evidence="2">Shoot tissue taken approximately 20 cm above the soil surface</tissue>
    </source>
</reference>
<keyword evidence="1" id="KW-0812">Transmembrane</keyword>
<proteinExistence type="predicted"/>
<reference evidence="2" key="2">
    <citation type="journal article" date="2015" name="Data Brief">
        <title>Shoot transcriptome of the giant reed, Arundo donax.</title>
        <authorList>
            <person name="Barrero R.A."/>
            <person name="Guerrero F.D."/>
            <person name="Moolhuijzen P."/>
            <person name="Goolsby J.A."/>
            <person name="Tidwell J."/>
            <person name="Bellgard S.E."/>
            <person name="Bellgard M.I."/>
        </authorList>
    </citation>
    <scope>NUCLEOTIDE SEQUENCE</scope>
    <source>
        <tissue evidence="2">Shoot tissue taken approximately 20 cm above the soil surface</tissue>
    </source>
</reference>
<keyword evidence="1" id="KW-0472">Membrane</keyword>
<organism evidence="2">
    <name type="scientific">Arundo donax</name>
    <name type="common">Giant reed</name>
    <name type="synonym">Donax arundinaceus</name>
    <dbReference type="NCBI Taxonomy" id="35708"/>
    <lineage>
        <taxon>Eukaryota</taxon>
        <taxon>Viridiplantae</taxon>
        <taxon>Streptophyta</taxon>
        <taxon>Embryophyta</taxon>
        <taxon>Tracheophyta</taxon>
        <taxon>Spermatophyta</taxon>
        <taxon>Magnoliopsida</taxon>
        <taxon>Liliopsida</taxon>
        <taxon>Poales</taxon>
        <taxon>Poaceae</taxon>
        <taxon>PACMAD clade</taxon>
        <taxon>Arundinoideae</taxon>
        <taxon>Arundineae</taxon>
        <taxon>Arundo</taxon>
    </lineage>
</organism>
<sequence>MPSWSSCSLIGTIYYIYDLIFLLIKKKCLLGIISVENEIKHGTIIWNRVSPGEPK</sequence>
<dbReference type="EMBL" id="GBRH01249551">
    <property type="protein sequence ID" value="JAD48344.1"/>
    <property type="molecule type" value="Transcribed_RNA"/>
</dbReference>
<evidence type="ECO:0000313" key="2">
    <source>
        <dbReference type="EMBL" id="JAD48344.1"/>
    </source>
</evidence>
<protein>
    <submittedName>
        <fullName evidence="2">Uncharacterized protein</fullName>
    </submittedName>
</protein>
<dbReference type="AlphaFoldDB" id="A0A0A9A9H1"/>
<feature type="transmembrane region" description="Helical" evidence="1">
    <location>
        <begin position="6"/>
        <end position="24"/>
    </location>
</feature>
<evidence type="ECO:0000256" key="1">
    <source>
        <dbReference type="SAM" id="Phobius"/>
    </source>
</evidence>
<keyword evidence="1" id="KW-1133">Transmembrane helix</keyword>
<name>A0A0A9A9H1_ARUDO</name>